<dbReference type="GO" id="GO:0043565">
    <property type="term" value="F:sequence-specific DNA binding"/>
    <property type="evidence" value="ECO:0007669"/>
    <property type="project" value="InterPro"/>
</dbReference>
<keyword evidence="4" id="KW-0808">Transferase</keyword>
<keyword evidence="4" id="KW-0418">Kinase</keyword>
<dbReference type="AlphaFoldDB" id="K1UJ26"/>
<feature type="domain" description="HTH araC/xylS-type" evidence="3">
    <location>
        <begin position="1"/>
        <end position="48"/>
    </location>
</feature>
<evidence type="ECO:0000256" key="1">
    <source>
        <dbReference type="ARBA" id="ARBA00023015"/>
    </source>
</evidence>
<comment type="caution">
    <text evidence="4">The sequence shown here is derived from an EMBL/GenBank/DDBJ whole genome shotgun (WGS) entry which is preliminary data.</text>
</comment>
<sequence>LKRSAELLRTKKYSVQEVAEMVGYNDIPTFRKHFVDFYGTTPSTFNSKEDTEDKNNR</sequence>
<dbReference type="Gene3D" id="1.10.10.60">
    <property type="entry name" value="Homeodomain-like"/>
    <property type="match status" value="1"/>
</dbReference>
<dbReference type="GO" id="GO:0016301">
    <property type="term" value="F:kinase activity"/>
    <property type="evidence" value="ECO:0007669"/>
    <property type="project" value="UniProtKB-KW"/>
</dbReference>
<name>K1UJ26_9ZZZZ</name>
<evidence type="ECO:0000259" key="3">
    <source>
        <dbReference type="PROSITE" id="PS01124"/>
    </source>
</evidence>
<evidence type="ECO:0000313" key="4">
    <source>
        <dbReference type="EMBL" id="EKC78210.1"/>
    </source>
</evidence>
<reference evidence="4" key="1">
    <citation type="journal article" date="2013" name="Environ. Microbiol.">
        <title>Microbiota from the distal guts of lean and obese adolescents exhibit partial functional redundancy besides clear differences in community structure.</title>
        <authorList>
            <person name="Ferrer M."/>
            <person name="Ruiz A."/>
            <person name="Lanza F."/>
            <person name="Haange S.B."/>
            <person name="Oberbach A."/>
            <person name="Till H."/>
            <person name="Bargiela R."/>
            <person name="Campoy C."/>
            <person name="Segura M.T."/>
            <person name="Richter M."/>
            <person name="von Bergen M."/>
            <person name="Seifert J."/>
            <person name="Suarez A."/>
        </authorList>
    </citation>
    <scope>NUCLEOTIDE SEQUENCE</scope>
</reference>
<dbReference type="GO" id="GO:0003700">
    <property type="term" value="F:DNA-binding transcription factor activity"/>
    <property type="evidence" value="ECO:0007669"/>
    <property type="project" value="InterPro"/>
</dbReference>
<keyword evidence="2" id="KW-0804">Transcription</keyword>
<dbReference type="PROSITE" id="PS01124">
    <property type="entry name" value="HTH_ARAC_FAMILY_2"/>
    <property type="match status" value="1"/>
</dbReference>
<accession>K1UJ26</accession>
<dbReference type="Pfam" id="PF12833">
    <property type="entry name" value="HTH_18"/>
    <property type="match status" value="1"/>
</dbReference>
<dbReference type="InterPro" id="IPR009057">
    <property type="entry name" value="Homeodomain-like_sf"/>
</dbReference>
<keyword evidence="1" id="KW-0805">Transcription regulation</keyword>
<dbReference type="InterPro" id="IPR018060">
    <property type="entry name" value="HTH_AraC"/>
</dbReference>
<organism evidence="4">
    <name type="scientific">human gut metagenome</name>
    <dbReference type="NCBI Taxonomy" id="408170"/>
    <lineage>
        <taxon>unclassified sequences</taxon>
        <taxon>metagenomes</taxon>
        <taxon>organismal metagenomes</taxon>
    </lineage>
</organism>
<protein>
    <submittedName>
        <fullName evidence="4">Two-component system sensor histidine kinase/response regulator</fullName>
    </submittedName>
</protein>
<proteinExistence type="predicted"/>
<dbReference type="SUPFAM" id="SSF46689">
    <property type="entry name" value="Homeodomain-like"/>
    <property type="match status" value="1"/>
</dbReference>
<feature type="non-terminal residue" evidence="4">
    <location>
        <position position="1"/>
    </location>
</feature>
<dbReference type="EMBL" id="AJWY01002480">
    <property type="protein sequence ID" value="EKC78210.1"/>
    <property type="molecule type" value="Genomic_DNA"/>
</dbReference>
<gene>
    <name evidence="4" type="ORF">LEA_03744</name>
</gene>
<evidence type="ECO:0000256" key="2">
    <source>
        <dbReference type="ARBA" id="ARBA00023163"/>
    </source>
</evidence>